<protein>
    <recommendedName>
        <fullName evidence="4">F-box domain-containing protein</fullName>
    </recommendedName>
</protein>
<dbReference type="EMBL" id="JARIHO010000012">
    <property type="protein sequence ID" value="KAJ7352021.1"/>
    <property type="molecule type" value="Genomic_DNA"/>
</dbReference>
<accession>A0AAD7EVS6</accession>
<evidence type="ECO:0000313" key="2">
    <source>
        <dbReference type="EMBL" id="KAJ7352021.1"/>
    </source>
</evidence>
<gene>
    <name evidence="2" type="ORF">DFH08DRAFT_78064</name>
</gene>
<reference evidence="2" key="1">
    <citation type="submission" date="2023-03" db="EMBL/GenBank/DDBJ databases">
        <title>Massive genome expansion in bonnet fungi (Mycena s.s.) driven by repeated elements and novel gene families across ecological guilds.</title>
        <authorList>
            <consortium name="Lawrence Berkeley National Laboratory"/>
            <person name="Harder C.B."/>
            <person name="Miyauchi S."/>
            <person name="Viragh M."/>
            <person name="Kuo A."/>
            <person name="Thoen E."/>
            <person name="Andreopoulos B."/>
            <person name="Lu D."/>
            <person name="Skrede I."/>
            <person name="Drula E."/>
            <person name="Henrissat B."/>
            <person name="Morin E."/>
            <person name="Kohler A."/>
            <person name="Barry K."/>
            <person name="LaButti K."/>
            <person name="Morin E."/>
            <person name="Salamov A."/>
            <person name="Lipzen A."/>
            <person name="Mereny Z."/>
            <person name="Hegedus B."/>
            <person name="Baldrian P."/>
            <person name="Stursova M."/>
            <person name="Weitz H."/>
            <person name="Taylor A."/>
            <person name="Grigoriev I.V."/>
            <person name="Nagy L.G."/>
            <person name="Martin F."/>
            <person name="Kauserud H."/>
        </authorList>
    </citation>
    <scope>NUCLEOTIDE SEQUENCE</scope>
    <source>
        <strain evidence="2">CBHHK002</strain>
    </source>
</reference>
<organism evidence="2 3">
    <name type="scientific">Mycena albidolilacea</name>
    <dbReference type="NCBI Taxonomy" id="1033008"/>
    <lineage>
        <taxon>Eukaryota</taxon>
        <taxon>Fungi</taxon>
        <taxon>Dikarya</taxon>
        <taxon>Basidiomycota</taxon>
        <taxon>Agaricomycotina</taxon>
        <taxon>Agaricomycetes</taxon>
        <taxon>Agaricomycetidae</taxon>
        <taxon>Agaricales</taxon>
        <taxon>Marasmiineae</taxon>
        <taxon>Mycenaceae</taxon>
        <taxon>Mycena</taxon>
    </lineage>
</organism>
<name>A0AAD7EVS6_9AGAR</name>
<comment type="caution">
    <text evidence="2">The sequence shown here is derived from an EMBL/GenBank/DDBJ whole genome shotgun (WGS) entry which is preliminary data.</text>
</comment>
<evidence type="ECO:0000256" key="1">
    <source>
        <dbReference type="SAM" id="MobiDB-lite"/>
    </source>
</evidence>
<dbReference type="AlphaFoldDB" id="A0AAD7EVS6"/>
<evidence type="ECO:0000313" key="3">
    <source>
        <dbReference type="Proteomes" id="UP001218218"/>
    </source>
</evidence>
<dbReference type="InterPro" id="IPR032675">
    <property type="entry name" value="LRR_dom_sf"/>
</dbReference>
<feature type="compositionally biased region" description="Polar residues" evidence="1">
    <location>
        <begin position="1"/>
        <end position="19"/>
    </location>
</feature>
<sequence length="475" mass="53378">MTSPRPSQAGASPSSTESPSALRVRLAELDEEKDALESRLRSLANERRKVVHGLNAVKYPVLTLPPEITSEIFAHYVHDPHLGSPGRDPQGRGPLALAGVCRSWRDICFMTCTLWASLRIYPDRSRVDDFIHLLECWLQRAGNHPLDLHIFGCAKPESTVPMKIFGVISHYSSRIRTFSFTLDTPYSFPNVKIQGRLPLLTKLDVNIIADELDRPRFMTAFSDAPRLRQVRLAGASIQWISLPWIQLTYLEITDVSVSTCLQILKQTPNLEILDVFLPQPDTELEPLALRPLALAHLHTLKFSYDPEGGLLACLILPALRTLHLRALKRDGPSRFLALGARSAWSLRLISLKEMRAADCAVCLRSLPSITEVEMDVPYDQPTQLISLLREDSTFLPAVHALTIRDCGPEISLSLLTDMLESRSTGGYEGMAKLEYFRIFLSPDVSEAYEEEIHAWLRPLTDVGLGFIDSPRPFRR</sequence>
<dbReference type="Gene3D" id="1.20.1280.50">
    <property type="match status" value="1"/>
</dbReference>
<keyword evidence="3" id="KW-1185">Reference proteome</keyword>
<evidence type="ECO:0008006" key="4">
    <source>
        <dbReference type="Google" id="ProtNLM"/>
    </source>
</evidence>
<proteinExistence type="predicted"/>
<dbReference type="Proteomes" id="UP001218218">
    <property type="component" value="Unassembled WGS sequence"/>
</dbReference>
<dbReference type="Gene3D" id="3.80.10.10">
    <property type="entry name" value="Ribonuclease Inhibitor"/>
    <property type="match status" value="1"/>
</dbReference>
<feature type="region of interest" description="Disordered" evidence="1">
    <location>
        <begin position="1"/>
        <end position="22"/>
    </location>
</feature>
<dbReference type="SUPFAM" id="SSF52047">
    <property type="entry name" value="RNI-like"/>
    <property type="match status" value="1"/>
</dbReference>